<dbReference type="Pfam" id="PF13826">
    <property type="entry name" value="Monooxy_af470-like"/>
    <property type="match status" value="1"/>
</dbReference>
<sequence length="298" mass="33358">MAGFTPLVPPHIVPNGSSQRPVPFPAKERTLSPAIRDSMTLTSWLLLGGLVQGLLLLTLGPMALIPTVLVLLYRTVDHLLMAYNITPNRYLNGVINARYSAQTPNADGTFGLDPAAQSIVVFHLGARSNHPFGPLAPGMRDLSRRAIAMNKAMAADPVKYGLLGLSHYIKQESVAGNDTMSVYYLRDYEALHRFAHDELHMEGVRWYARYAKQYPHIAIFHETYLVPKGQWENIYANSKPTGMGDTWFPVVGKDDAGSVTQFVRPIVDIRSGPLRSASRRLNLPRFYEQDDDDKYEYE</sequence>
<dbReference type="VEuPathDB" id="FungiDB:ATEG_03052"/>
<evidence type="ECO:0000313" key="2">
    <source>
        <dbReference type="Proteomes" id="UP000452235"/>
    </source>
</evidence>
<organism evidence="1 2">
    <name type="scientific">Aspergillus terreus</name>
    <dbReference type="NCBI Taxonomy" id="33178"/>
    <lineage>
        <taxon>Eukaryota</taxon>
        <taxon>Fungi</taxon>
        <taxon>Dikarya</taxon>
        <taxon>Ascomycota</taxon>
        <taxon>Pezizomycotina</taxon>
        <taxon>Eurotiomycetes</taxon>
        <taxon>Eurotiomycetidae</taxon>
        <taxon>Eurotiales</taxon>
        <taxon>Aspergillaceae</taxon>
        <taxon>Aspergillus</taxon>
        <taxon>Aspergillus subgen. Circumdati</taxon>
    </lineage>
</organism>
<name>A0A5M3YWG3_ASPTE</name>
<dbReference type="InterPro" id="IPR025444">
    <property type="entry name" value="Monooxy_af470"/>
</dbReference>
<comment type="caution">
    <text evidence="1">The sequence shown here is derived from an EMBL/GenBank/DDBJ whole genome shotgun (WGS) entry which is preliminary data.</text>
</comment>
<dbReference type="Proteomes" id="UP000452235">
    <property type="component" value="Unassembled WGS sequence"/>
</dbReference>
<dbReference type="AlphaFoldDB" id="A0A5M3YWG3"/>
<reference evidence="1 2" key="1">
    <citation type="submission" date="2020-01" db="EMBL/GenBank/DDBJ databases">
        <title>Aspergillus terreus IFO 6365 whole genome shotgun sequence.</title>
        <authorList>
            <person name="Kanamasa S."/>
            <person name="Takahashi H."/>
        </authorList>
    </citation>
    <scope>NUCLEOTIDE SEQUENCE [LARGE SCALE GENOMIC DNA]</scope>
    <source>
        <strain evidence="1 2">IFO 6365</strain>
    </source>
</reference>
<accession>A0A5M3YWG3</accession>
<protein>
    <submittedName>
        <fullName evidence="1">Uncharacterized protein</fullName>
    </submittedName>
</protein>
<gene>
    <name evidence="1" type="ORF">ATEIFO6365_0006027800</name>
</gene>
<keyword evidence="2" id="KW-1185">Reference proteome</keyword>
<evidence type="ECO:0000313" key="1">
    <source>
        <dbReference type="EMBL" id="GFF16941.1"/>
    </source>
</evidence>
<dbReference type="OrthoDB" id="3202396at2759"/>
<proteinExistence type="predicted"/>
<dbReference type="EMBL" id="BLJY01000006">
    <property type="protein sequence ID" value="GFF16941.1"/>
    <property type="molecule type" value="Genomic_DNA"/>
</dbReference>